<organism evidence="3 4">
    <name type="scientific">Achromobacter animicus</name>
    <dbReference type="NCBI Taxonomy" id="1389935"/>
    <lineage>
        <taxon>Bacteria</taxon>
        <taxon>Pseudomonadati</taxon>
        <taxon>Pseudomonadota</taxon>
        <taxon>Betaproteobacteria</taxon>
        <taxon>Burkholderiales</taxon>
        <taxon>Alcaligenaceae</taxon>
        <taxon>Achromobacter</taxon>
    </lineage>
</organism>
<dbReference type="Proteomes" id="UP000494214">
    <property type="component" value="Unassembled WGS sequence"/>
</dbReference>
<proteinExistence type="predicted"/>
<accession>A0A6S7ALH9</accession>
<keyword evidence="1" id="KW-0812">Transmembrane</keyword>
<feature type="transmembrane region" description="Helical" evidence="1">
    <location>
        <begin position="26"/>
        <end position="47"/>
    </location>
</feature>
<keyword evidence="1" id="KW-1133">Transmembrane helix</keyword>
<reference evidence="3 4" key="1">
    <citation type="submission" date="2020-04" db="EMBL/GenBank/DDBJ databases">
        <authorList>
            <person name="De Canck E."/>
        </authorList>
    </citation>
    <scope>NUCLEOTIDE SEQUENCE [LARGE SCALE GENOMIC DNA]</scope>
    <source>
        <strain evidence="3 4">LMG 26690</strain>
    </source>
</reference>
<keyword evidence="4" id="KW-1185">Reference proteome</keyword>
<evidence type="ECO:0000256" key="1">
    <source>
        <dbReference type="SAM" id="Phobius"/>
    </source>
</evidence>
<gene>
    <name evidence="3" type="ORF">LMG26690_04316</name>
</gene>
<evidence type="ECO:0000313" key="4">
    <source>
        <dbReference type="Proteomes" id="UP000494214"/>
    </source>
</evidence>
<dbReference type="EMBL" id="CADIJM010000011">
    <property type="protein sequence ID" value="CAB3725640.1"/>
    <property type="molecule type" value="Genomic_DNA"/>
</dbReference>
<dbReference type="InterPro" id="IPR046554">
    <property type="entry name" value="DUF6708"/>
</dbReference>
<protein>
    <recommendedName>
        <fullName evidence="2">DUF6708 domain-containing protein</fullName>
    </recommendedName>
</protein>
<feature type="transmembrane region" description="Helical" evidence="1">
    <location>
        <begin position="192"/>
        <end position="211"/>
    </location>
</feature>
<feature type="domain" description="DUF6708" evidence="2">
    <location>
        <begin position="38"/>
        <end position="205"/>
    </location>
</feature>
<keyword evidence="1" id="KW-0472">Membrane</keyword>
<name>A0A6S7ALH9_9BURK</name>
<evidence type="ECO:0000259" key="2">
    <source>
        <dbReference type="Pfam" id="PF20455"/>
    </source>
</evidence>
<sequence>MSIVVSIVAFFAGVIAIGVEDISGEQIMIMLALSPTLTIMALIFYFAGGTHKSRGAYVRVHRGTRKLYFVYPRQKRTHVLAWDQLEAVAGYIPIISANGYFSRHPLYLIGVDYSMDPPSEVCVACGNLGLFTGDQSAKGLWSYLFSFMENGPEGLPKPALLAPRLSRAEETLKPYRNWYMGLRHKLSQPNGILIAPITIPFWLILLVIEAYPDSFEAFLQYNVPFAQFPEEIDRLCGFD</sequence>
<dbReference type="Pfam" id="PF20455">
    <property type="entry name" value="DUF6708"/>
    <property type="match status" value="1"/>
</dbReference>
<dbReference type="AlphaFoldDB" id="A0A6S7ALH9"/>
<evidence type="ECO:0000313" key="3">
    <source>
        <dbReference type="EMBL" id="CAB3725640.1"/>
    </source>
</evidence>